<organism evidence="16 17">
    <name type="scientific">Laodelphax striatellus</name>
    <name type="common">Small brown planthopper</name>
    <name type="synonym">Delphax striatella</name>
    <dbReference type="NCBI Taxonomy" id="195883"/>
    <lineage>
        <taxon>Eukaryota</taxon>
        <taxon>Metazoa</taxon>
        <taxon>Ecdysozoa</taxon>
        <taxon>Arthropoda</taxon>
        <taxon>Hexapoda</taxon>
        <taxon>Insecta</taxon>
        <taxon>Pterygota</taxon>
        <taxon>Neoptera</taxon>
        <taxon>Paraneoptera</taxon>
        <taxon>Hemiptera</taxon>
        <taxon>Auchenorrhyncha</taxon>
        <taxon>Fulgoroidea</taxon>
        <taxon>Delphacidae</taxon>
        <taxon>Criomorphinae</taxon>
        <taxon>Laodelphax</taxon>
    </lineage>
</organism>
<dbReference type="OrthoDB" id="267381at2759"/>
<evidence type="ECO:0000313" key="15">
    <source>
        <dbReference type="EMBL" id="QGX86461.1"/>
    </source>
</evidence>
<dbReference type="GO" id="GO:0008385">
    <property type="term" value="C:IkappaB kinase complex"/>
    <property type="evidence" value="ECO:0007669"/>
    <property type="project" value="TreeGrafter"/>
</dbReference>
<dbReference type="Proteomes" id="UP000291343">
    <property type="component" value="Unassembled WGS sequence"/>
</dbReference>
<dbReference type="FunFam" id="1.10.510.10:FF:000147">
    <property type="entry name" value="Inhibitor of nuclear factor kappa-B kinase subunit beta"/>
    <property type="match status" value="1"/>
</dbReference>
<keyword evidence="11" id="KW-0539">Nucleus</keyword>
<dbReference type="SMART" id="SM00220">
    <property type="entry name" value="S_TKc"/>
    <property type="match status" value="1"/>
</dbReference>
<dbReference type="Gene3D" id="1.10.510.10">
    <property type="entry name" value="Transferase(Phosphotransferase) domain 1"/>
    <property type="match status" value="1"/>
</dbReference>
<keyword evidence="6" id="KW-0597">Phosphoprotein</keyword>
<evidence type="ECO:0000313" key="16">
    <source>
        <dbReference type="EMBL" id="RZF39777.1"/>
    </source>
</evidence>
<evidence type="ECO:0000313" key="17">
    <source>
        <dbReference type="Proteomes" id="UP000291343"/>
    </source>
</evidence>
<dbReference type="PROSITE" id="PS00108">
    <property type="entry name" value="PROTEIN_KINASE_ST"/>
    <property type="match status" value="1"/>
</dbReference>
<dbReference type="GO" id="GO:0033209">
    <property type="term" value="P:tumor necrosis factor-mediated signaling pathway"/>
    <property type="evidence" value="ECO:0007669"/>
    <property type="project" value="TreeGrafter"/>
</dbReference>
<dbReference type="InterPro" id="IPR041185">
    <property type="entry name" value="IKBKB_SDD"/>
</dbReference>
<dbReference type="EC" id="2.7.11.10" evidence="3"/>
<keyword evidence="5" id="KW-0723">Serine/threonine-protein kinase</keyword>
<dbReference type="FunCoup" id="A0A482X1M4">
    <property type="interactions" value="200"/>
</dbReference>
<dbReference type="GO" id="GO:0045944">
    <property type="term" value="P:positive regulation of transcription by RNA polymerase II"/>
    <property type="evidence" value="ECO:0007669"/>
    <property type="project" value="TreeGrafter"/>
</dbReference>
<dbReference type="Pfam" id="PF18397">
    <property type="entry name" value="IKBKB_SDD"/>
    <property type="match status" value="1"/>
</dbReference>
<feature type="region of interest" description="Disordered" evidence="13">
    <location>
        <begin position="699"/>
        <end position="746"/>
    </location>
</feature>
<dbReference type="STRING" id="195883.A0A482X1M4"/>
<proteinExistence type="evidence at transcript level"/>
<dbReference type="PANTHER" id="PTHR22969">
    <property type="entry name" value="IKB KINASE"/>
    <property type="match status" value="1"/>
</dbReference>
<evidence type="ECO:0000256" key="9">
    <source>
        <dbReference type="ARBA" id="ARBA00022777"/>
    </source>
</evidence>
<dbReference type="SUPFAM" id="SSF56112">
    <property type="entry name" value="Protein kinase-like (PK-like)"/>
    <property type="match status" value="1"/>
</dbReference>
<reference evidence="16 17" key="1">
    <citation type="journal article" date="2017" name="Gigascience">
        <title>Genome sequence of the small brown planthopper, Laodelphax striatellus.</title>
        <authorList>
            <person name="Zhu J."/>
            <person name="Jiang F."/>
            <person name="Wang X."/>
            <person name="Yang P."/>
            <person name="Bao Y."/>
            <person name="Zhao W."/>
            <person name="Wang W."/>
            <person name="Lu H."/>
            <person name="Wang Q."/>
            <person name="Cui N."/>
            <person name="Li J."/>
            <person name="Chen X."/>
            <person name="Luo L."/>
            <person name="Yu J."/>
            <person name="Kang L."/>
            <person name="Cui F."/>
        </authorList>
    </citation>
    <scope>NUCLEOTIDE SEQUENCE [LARGE SCALE GENOMIC DNA]</scope>
    <source>
        <strain evidence="16">Lst14</strain>
        <tissue evidence="16">Whole body</tissue>
    </source>
</reference>
<reference evidence="15" key="3">
    <citation type="submission" date="2019-05" db="EMBL/GenBank/DDBJ databases">
        <title>IKK gene family in small brown planthopper.</title>
        <authorList>
            <person name="Lu Y."/>
            <person name="Lu G."/>
            <person name="Li J."/>
            <person name="Chen J."/>
        </authorList>
    </citation>
    <scope>NUCLEOTIDE SEQUENCE</scope>
</reference>
<evidence type="ECO:0000256" key="1">
    <source>
        <dbReference type="ARBA" id="ARBA00004123"/>
    </source>
</evidence>
<dbReference type="InterPro" id="IPR011009">
    <property type="entry name" value="Kinase-like_dom_sf"/>
</dbReference>
<evidence type="ECO:0000256" key="8">
    <source>
        <dbReference type="ARBA" id="ARBA00022741"/>
    </source>
</evidence>
<dbReference type="SMR" id="A0A482X1M4"/>
<evidence type="ECO:0000256" key="3">
    <source>
        <dbReference type="ARBA" id="ARBA00012442"/>
    </source>
</evidence>
<dbReference type="AlphaFoldDB" id="A0A482X1M4"/>
<keyword evidence="7" id="KW-0808">Transferase</keyword>
<keyword evidence="10" id="KW-0067">ATP-binding</keyword>
<dbReference type="GO" id="GO:0005634">
    <property type="term" value="C:nucleus"/>
    <property type="evidence" value="ECO:0007669"/>
    <property type="project" value="UniProtKB-SubCell"/>
</dbReference>
<accession>A0A482X1M4</accession>
<dbReference type="GO" id="GO:0005524">
    <property type="term" value="F:ATP binding"/>
    <property type="evidence" value="ECO:0007669"/>
    <property type="project" value="UniProtKB-KW"/>
</dbReference>
<dbReference type="EMBL" id="QKKF02019605">
    <property type="protein sequence ID" value="RZF39777.1"/>
    <property type="molecule type" value="Genomic_DNA"/>
</dbReference>
<evidence type="ECO:0000259" key="14">
    <source>
        <dbReference type="PROSITE" id="PS50011"/>
    </source>
</evidence>
<keyword evidence="4" id="KW-0963">Cytoplasm</keyword>
<evidence type="ECO:0000256" key="7">
    <source>
        <dbReference type="ARBA" id="ARBA00022679"/>
    </source>
</evidence>
<feature type="compositionally biased region" description="Polar residues" evidence="13">
    <location>
        <begin position="699"/>
        <end position="709"/>
    </location>
</feature>
<keyword evidence="9 15" id="KW-0418">Kinase</keyword>
<dbReference type="Pfam" id="PF00069">
    <property type="entry name" value="Pkinase"/>
    <property type="match status" value="1"/>
</dbReference>
<evidence type="ECO:0000256" key="11">
    <source>
        <dbReference type="ARBA" id="ARBA00023242"/>
    </source>
</evidence>
<evidence type="ECO:0000256" key="6">
    <source>
        <dbReference type="ARBA" id="ARBA00022553"/>
    </source>
</evidence>
<reference evidence="16" key="2">
    <citation type="submission" date="2019-02" db="EMBL/GenBank/DDBJ databases">
        <authorList>
            <person name="Zhu J."/>
            <person name="Jiang F."/>
            <person name="Wang X."/>
            <person name="Yang P."/>
            <person name="Bao Y."/>
            <person name="Zhao W."/>
            <person name="Wang W."/>
            <person name="Lu H."/>
            <person name="Wang Q."/>
            <person name="Cui N."/>
            <person name="Li J."/>
            <person name="Chen X."/>
            <person name="Luo L."/>
            <person name="Yu J."/>
            <person name="Kang L."/>
            <person name="Cui F."/>
        </authorList>
    </citation>
    <scope>NUCLEOTIDE SEQUENCE</scope>
    <source>
        <strain evidence="16">Lst14</strain>
        <tissue evidence="16">Whole body</tissue>
    </source>
</reference>
<comment type="subcellular location">
    <subcellularLocation>
        <location evidence="2">Cytoplasm</location>
    </subcellularLocation>
    <subcellularLocation>
        <location evidence="1">Nucleus</location>
    </subcellularLocation>
</comment>
<feature type="domain" description="Protein kinase" evidence="14">
    <location>
        <begin position="12"/>
        <end position="304"/>
    </location>
</feature>
<dbReference type="InterPro" id="IPR051180">
    <property type="entry name" value="IKK"/>
</dbReference>
<evidence type="ECO:0000256" key="2">
    <source>
        <dbReference type="ARBA" id="ARBA00004496"/>
    </source>
</evidence>
<evidence type="ECO:0000256" key="5">
    <source>
        <dbReference type="ARBA" id="ARBA00022527"/>
    </source>
</evidence>
<keyword evidence="17" id="KW-1185">Reference proteome</keyword>
<dbReference type="InterPro" id="IPR000719">
    <property type="entry name" value="Prot_kinase_dom"/>
</dbReference>
<dbReference type="EMBL" id="MK903504">
    <property type="protein sequence ID" value="QGX86461.1"/>
    <property type="molecule type" value="mRNA"/>
</dbReference>
<keyword evidence="8" id="KW-0547">Nucleotide-binding</keyword>
<comment type="catalytic activity">
    <reaction evidence="12">
        <text>L-seryl-[I-kappa-B protein] + ATP = O-phospho-L-seryl-[I-kappa-B protein] + ADP + H(+)</text>
        <dbReference type="Rhea" id="RHEA:19073"/>
        <dbReference type="Rhea" id="RHEA-COMP:13698"/>
        <dbReference type="Rhea" id="RHEA-COMP:13699"/>
        <dbReference type="ChEBI" id="CHEBI:15378"/>
        <dbReference type="ChEBI" id="CHEBI:29999"/>
        <dbReference type="ChEBI" id="CHEBI:30616"/>
        <dbReference type="ChEBI" id="CHEBI:83421"/>
        <dbReference type="ChEBI" id="CHEBI:456216"/>
        <dbReference type="EC" id="2.7.11.10"/>
    </reaction>
</comment>
<dbReference type="PANTHER" id="PTHR22969:SF17">
    <property type="entry name" value="INHIBITOR OF NUCLEAR FACTOR KAPPA-B KINASE SUBUNIT BETA"/>
    <property type="match status" value="1"/>
</dbReference>
<evidence type="ECO:0000256" key="4">
    <source>
        <dbReference type="ARBA" id="ARBA00022490"/>
    </source>
</evidence>
<dbReference type="Gene3D" id="3.10.20.90">
    <property type="entry name" value="Phosphatidylinositol 3-kinase Catalytic Subunit, Chain A, domain 1"/>
    <property type="match status" value="1"/>
</dbReference>
<dbReference type="InParanoid" id="A0A482X1M4"/>
<evidence type="ECO:0000256" key="12">
    <source>
        <dbReference type="ARBA" id="ARBA00048789"/>
    </source>
</evidence>
<name>A0A482X1M4_LAOST</name>
<feature type="compositionally biased region" description="Low complexity" evidence="13">
    <location>
        <begin position="731"/>
        <end position="746"/>
    </location>
</feature>
<gene>
    <name evidence="15" type="primary">IKK1</name>
    <name evidence="16" type="ORF">LSTR_LSTR003438</name>
</gene>
<sequence length="792" mass="91050">MKPEEITTYGSWVKDRVLGVGGFGIVTLWRKQDEYIALKKCRWENVSFDQVTAKQRERWTLEVNIMKRLNHPNVVRFVQLPEDFSSMRAELPVLSMEYCSLGDLRQVLNKPENCCGLQEPEVRRIMTDVKNAISYLHKERITHRDLKPENIVLQHDDNVPEGVIYKLIDLGYAKVLDHSSICNSFVGTLQYLAPELLYNTEYTSSVDYWSLGLVSHEVITGVRPFLPNFTPAQWMMHVRKKKFDEICAYQNVADGKIIFSTELFKENYISDYLKEQLEKWLRYALEWDPKMRGGEVVNGKPIMFDLLDTIFNKKIVTVFCLAKYRRLSYEIDSATAVSTLKTWIERDAGQSACDQLLLLPDGDVLDDTGLADACWQPSCENDVMLYVLPKTHLRIPVNVQPYIPDFVKFLLKSVKEPMEFALQRRTCAHCIYFMDQELSLYRNLIDSYGAKLSSLIGQSDKLTSIHREVIAKLERLRATHDFARRSLEKDANLLKETKASLSIDDMSHKPPLLIHYEPILMNQQKKFVSETQILIELEEKSRVLGRRLADIKRKVSLQHKILIKPGTNWVQEMQALLKAGYNCLAGLRREKDHHSSSARAGKPSAYDLCKPVYNFLKIRDKALNNDENFNQQLRDLEAFDEELAGVETPVKQLQQNISDSWDRVVAMQLARQQELWKCCNFTRTSLSFQIGPDYKVSSHQGTVSSVNRPDNSEPVKRPAASVPTGGDQRSVDNASSRSDSSSLHSGDLLTENESLRYFVMDSMSSVHRCLQTIKSESKSMDWNSLLNPEKEF</sequence>
<dbReference type="Gene3D" id="1.20.1270.250">
    <property type="match status" value="1"/>
</dbReference>
<dbReference type="PROSITE" id="PS50011">
    <property type="entry name" value="PROTEIN_KINASE_DOM"/>
    <property type="match status" value="1"/>
</dbReference>
<dbReference type="InterPro" id="IPR046375">
    <property type="entry name" value="IKBKB_SDD_sf"/>
</dbReference>
<dbReference type="GO" id="GO:0008384">
    <property type="term" value="F:IkappaB kinase activity"/>
    <property type="evidence" value="ECO:0007669"/>
    <property type="project" value="UniProtKB-EC"/>
</dbReference>
<protein>
    <recommendedName>
        <fullName evidence="3">IkappaB kinase</fullName>
        <ecNumber evidence="3">2.7.11.10</ecNumber>
    </recommendedName>
</protein>
<evidence type="ECO:0000256" key="13">
    <source>
        <dbReference type="SAM" id="MobiDB-lite"/>
    </source>
</evidence>
<dbReference type="InterPro" id="IPR008271">
    <property type="entry name" value="Ser/Thr_kinase_AS"/>
</dbReference>
<evidence type="ECO:0000256" key="10">
    <source>
        <dbReference type="ARBA" id="ARBA00022840"/>
    </source>
</evidence>